<feature type="domain" description="Cation efflux protein transmembrane" evidence="11">
    <location>
        <begin position="48"/>
        <end position="234"/>
    </location>
</feature>
<evidence type="ECO:0000256" key="9">
    <source>
        <dbReference type="SAM" id="MobiDB-lite"/>
    </source>
</evidence>
<feature type="transmembrane region" description="Helical" evidence="10">
    <location>
        <begin position="44"/>
        <end position="66"/>
    </location>
</feature>
<evidence type="ECO:0000256" key="1">
    <source>
        <dbReference type="ARBA" id="ARBA00004141"/>
    </source>
</evidence>
<evidence type="ECO:0000256" key="3">
    <source>
        <dbReference type="ARBA" id="ARBA00022448"/>
    </source>
</evidence>
<keyword evidence="14" id="KW-1185">Reference proteome</keyword>
<comment type="subcellular location">
    <subcellularLocation>
        <location evidence="1">Membrane</location>
        <topology evidence="1">Multi-pass membrane protein</topology>
    </subcellularLocation>
</comment>
<evidence type="ECO:0000313" key="13">
    <source>
        <dbReference type="EMBL" id="GAA4031268.1"/>
    </source>
</evidence>
<dbReference type="PANTHER" id="PTHR11562:SF17">
    <property type="entry name" value="RE54080P-RELATED"/>
    <property type="match status" value="1"/>
</dbReference>
<evidence type="ECO:0000256" key="8">
    <source>
        <dbReference type="ARBA" id="ARBA00023136"/>
    </source>
</evidence>
<evidence type="ECO:0000256" key="10">
    <source>
        <dbReference type="SAM" id="Phobius"/>
    </source>
</evidence>
<accession>A0ABP7TU25</accession>
<dbReference type="Pfam" id="PF01545">
    <property type="entry name" value="Cation_efflux"/>
    <property type="match status" value="1"/>
</dbReference>
<dbReference type="Pfam" id="PF16916">
    <property type="entry name" value="ZT_dimer"/>
    <property type="match status" value="1"/>
</dbReference>
<evidence type="ECO:0000256" key="2">
    <source>
        <dbReference type="ARBA" id="ARBA00008873"/>
    </source>
</evidence>
<reference evidence="14" key="1">
    <citation type="journal article" date="2019" name="Int. J. Syst. Evol. Microbiol.">
        <title>The Global Catalogue of Microorganisms (GCM) 10K type strain sequencing project: providing services to taxonomists for standard genome sequencing and annotation.</title>
        <authorList>
            <consortium name="The Broad Institute Genomics Platform"/>
            <consortium name="The Broad Institute Genome Sequencing Center for Infectious Disease"/>
            <person name="Wu L."/>
            <person name="Ma J."/>
        </authorList>
    </citation>
    <scope>NUCLEOTIDE SEQUENCE [LARGE SCALE GENOMIC DNA]</scope>
    <source>
        <strain evidence="14">JCM 16673</strain>
    </source>
</reference>
<evidence type="ECO:0000313" key="14">
    <source>
        <dbReference type="Proteomes" id="UP001501353"/>
    </source>
</evidence>
<keyword evidence="7" id="KW-0406">Ion transport</keyword>
<sequence>MSSPEHAQHSHSGAAHSGHGHGHDHDHDHGHGHHHHALPADHNAAFAIAIALNVVFVAVEFTYGFIAHSTALLADAGHNLSDVLGLLLAWGAAVLARRQPSGRYTYGLRSSSILAALANALLLMIACGGIAWEAIQRFSQPAQVNSMTVIVVAAIGIAINGLSAWLFVKGSKDDLNIRGAFLHMAGDAAVSLAVVIGAFVMLGTGWFWIDALLSLVIVAVILLSTWSLLRDAIRLALSAVPASIDLPTVEGFLLALPGVSAVQDLHIWGMSTTEAALTAHLVMQGGHPGDPFLADIAEQLTERYGIGHTTIQVQQIATGQGCMLK</sequence>
<evidence type="ECO:0000259" key="12">
    <source>
        <dbReference type="Pfam" id="PF16916"/>
    </source>
</evidence>
<protein>
    <submittedName>
        <fullName evidence="13">Cation diffusion facilitator family transporter</fullName>
    </submittedName>
</protein>
<feature type="region of interest" description="Disordered" evidence="9">
    <location>
        <begin position="1"/>
        <end position="37"/>
    </location>
</feature>
<feature type="transmembrane region" description="Helical" evidence="10">
    <location>
        <begin position="116"/>
        <end position="135"/>
    </location>
</feature>
<feature type="transmembrane region" description="Helical" evidence="10">
    <location>
        <begin position="206"/>
        <end position="229"/>
    </location>
</feature>
<gene>
    <name evidence="13" type="ORF">GCM10022212_32240</name>
</gene>
<dbReference type="NCBIfam" id="TIGR01297">
    <property type="entry name" value="CDF"/>
    <property type="match status" value="1"/>
</dbReference>
<keyword evidence="5" id="KW-0864">Zinc transport</keyword>
<dbReference type="InterPro" id="IPR058533">
    <property type="entry name" value="Cation_efflux_TM"/>
</dbReference>
<dbReference type="PANTHER" id="PTHR11562">
    <property type="entry name" value="CATION EFFLUX PROTEIN/ ZINC TRANSPORTER"/>
    <property type="match status" value="1"/>
</dbReference>
<feature type="transmembrane region" description="Helical" evidence="10">
    <location>
        <begin position="180"/>
        <end position="200"/>
    </location>
</feature>
<evidence type="ECO:0000256" key="4">
    <source>
        <dbReference type="ARBA" id="ARBA00022692"/>
    </source>
</evidence>
<dbReference type="SUPFAM" id="SSF160240">
    <property type="entry name" value="Cation efflux protein cytoplasmic domain-like"/>
    <property type="match status" value="1"/>
</dbReference>
<comment type="similarity">
    <text evidence="2">Belongs to the cation diffusion facilitator (CDF) transporter (TC 2.A.4) family. SLC30A subfamily.</text>
</comment>
<comment type="caution">
    <text evidence="13">The sequence shown here is derived from an EMBL/GenBank/DDBJ whole genome shotgun (WGS) entry which is preliminary data.</text>
</comment>
<proteinExistence type="inferred from homology"/>
<dbReference type="InterPro" id="IPR050681">
    <property type="entry name" value="CDF/SLC30A"/>
</dbReference>
<dbReference type="Gene3D" id="1.20.1510.10">
    <property type="entry name" value="Cation efflux protein transmembrane domain"/>
    <property type="match status" value="1"/>
</dbReference>
<name>A0ABP7TU25_9BURK</name>
<evidence type="ECO:0000256" key="7">
    <source>
        <dbReference type="ARBA" id="ARBA00023065"/>
    </source>
</evidence>
<keyword evidence="8 10" id="KW-0472">Membrane</keyword>
<feature type="domain" description="Cation efflux protein cytoplasmic" evidence="12">
    <location>
        <begin position="244"/>
        <end position="314"/>
    </location>
</feature>
<evidence type="ECO:0000259" key="11">
    <source>
        <dbReference type="Pfam" id="PF01545"/>
    </source>
</evidence>
<dbReference type="InterPro" id="IPR002524">
    <property type="entry name" value="Cation_efflux"/>
</dbReference>
<organism evidence="13 14">
    <name type="scientific">Actimicrobium antarcticum</name>
    <dbReference type="NCBI Taxonomy" id="1051899"/>
    <lineage>
        <taxon>Bacteria</taxon>
        <taxon>Pseudomonadati</taxon>
        <taxon>Pseudomonadota</taxon>
        <taxon>Betaproteobacteria</taxon>
        <taxon>Burkholderiales</taxon>
        <taxon>Oxalobacteraceae</taxon>
        <taxon>Actimicrobium</taxon>
    </lineage>
</organism>
<evidence type="ECO:0000256" key="6">
    <source>
        <dbReference type="ARBA" id="ARBA00022989"/>
    </source>
</evidence>
<feature type="transmembrane region" description="Helical" evidence="10">
    <location>
        <begin position="147"/>
        <end position="168"/>
    </location>
</feature>
<dbReference type="InterPro" id="IPR027470">
    <property type="entry name" value="Cation_efflux_CTD"/>
</dbReference>
<keyword evidence="4 10" id="KW-0812">Transmembrane</keyword>
<keyword evidence="5" id="KW-0862">Zinc</keyword>
<dbReference type="InterPro" id="IPR036837">
    <property type="entry name" value="Cation_efflux_CTD_sf"/>
</dbReference>
<dbReference type="EMBL" id="BAAAZE010000013">
    <property type="protein sequence ID" value="GAA4031268.1"/>
    <property type="molecule type" value="Genomic_DNA"/>
</dbReference>
<dbReference type="Proteomes" id="UP001501353">
    <property type="component" value="Unassembled WGS sequence"/>
</dbReference>
<keyword evidence="3" id="KW-0813">Transport</keyword>
<dbReference type="SUPFAM" id="SSF161111">
    <property type="entry name" value="Cation efflux protein transmembrane domain-like"/>
    <property type="match status" value="1"/>
</dbReference>
<dbReference type="InterPro" id="IPR027469">
    <property type="entry name" value="Cation_efflux_TMD_sf"/>
</dbReference>
<dbReference type="RefSeq" id="WP_344764817.1">
    <property type="nucleotide sequence ID" value="NZ_BAAAZE010000013.1"/>
</dbReference>
<evidence type="ECO:0000256" key="5">
    <source>
        <dbReference type="ARBA" id="ARBA00022906"/>
    </source>
</evidence>
<keyword evidence="6 10" id="KW-1133">Transmembrane helix</keyword>